<dbReference type="InterPro" id="IPR025476">
    <property type="entry name" value="Helitron_helicase-like"/>
</dbReference>
<dbReference type="AlphaFoldDB" id="A0A0L8H1N5"/>
<accession>A0A0L8H1N5</accession>
<dbReference type="PANTHER" id="PTHR10492">
    <property type="match status" value="1"/>
</dbReference>
<reference evidence="2" key="1">
    <citation type="submission" date="2015-07" db="EMBL/GenBank/DDBJ databases">
        <title>MeaNS - Measles Nucleotide Surveillance Program.</title>
        <authorList>
            <person name="Tran T."/>
            <person name="Druce J."/>
        </authorList>
    </citation>
    <scope>NUCLEOTIDE SEQUENCE</scope>
    <source>
        <strain evidence="2">UCB-OBI-ISO-001</strain>
        <tissue evidence="2">Gonad</tissue>
    </source>
</reference>
<evidence type="ECO:0000259" key="1">
    <source>
        <dbReference type="Pfam" id="PF14214"/>
    </source>
</evidence>
<dbReference type="STRING" id="37653.A0A0L8H1N5"/>
<proteinExistence type="predicted"/>
<sequence>MTFVRHYGRPDLFITFTCNPKWVEVTRELLPHQQYCHRHDLIARIFKQKLTRLIDFIKKGQVFGPVKCHMYTVEWQKRGLPHSHILVWLVTKIDPTLIDEIIKAEIPNPTVDRQLYDIVKAHMVHGPYGPGFQKFSSCHKDHVCTKRYPKSFVDETQTAGDGYPLYRRRRSENGGFTITLRGHQVDNRWVAPYCPLLMTIFNVHINVEFCHSVLMLTRVRTLPCSAFKRTIAWTRCRSTWQVDISAVVKLFGGYSGFRFTKGTPPSYNSRFIWKTASGLILLNRLLLNWRPIEKKQL</sequence>
<organism evidence="2">
    <name type="scientific">Octopus bimaculoides</name>
    <name type="common">California two-spotted octopus</name>
    <dbReference type="NCBI Taxonomy" id="37653"/>
    <lineage>
        <taxon>Eukaryota</taxon>
        <taxon>Metazoa</taxon>
        <taxon>Spiralia</taxon>
        <taxon>Lophotrochozoa</taxon>
        <taxon>Mollusca</taxon>
        <taxon>Cephalopoda</taxon>
        <taxon>Coleoidea</taxon>
        <taxon>Octopodiformes</taxon>
        <taxon>Octopoda</taxon>
        <taxon>Incirrata</taxon>
        <taxon>Octopodidae</taxon>
        <taxon>Octopus</taxon>
    </lineage>
</organism>
<gene>
    <name evidence="2" type="ORF">OCBIM_22024450mg</name>
</gene>
<name>A0A0L8H1N5_OCTBM</name>
<dbReference type="EMBL" id="KQ419581">
    <property type="protein sequence ID" value="KOF83049.1"/>
    <property type="molecule type" value="Genomic_DNA"/>
</dbReference>
<dbReference type="PANTHER" id="PTHR10492:SF57">
    <property type="entry name" value="ATP-DEPENDENT DNA HELICASE"/>
    <property type="match status" value="1"/>
</dbReference>
<evidence type="ECO:0000313" key="2">
    <source>
        <dbReference type="EMBL" id="KOF83049.1"/>
    </source>
</evidence>
<protein>
    <recommendedName>
        <fullName evidence="1">Helitron helicase-like domain-containing protein</fullName>
    </recommendedName>
</protein>
<dbReference type="OrthoDB" id="6144783at2759"/>
<feature type="domain" description="Helitron helicase-like" evidence="1">
    <location>
        <begin position="1"/>
        <end position="87"/>
    </location>
</feature>
<dbReference type="Pfam" id="PF14214">
    <property type="entry name" value="Helitron_like_N"/>
    <property type="match status" value="1"/>
</dbReference>